<evidence type="ECO:0008006" key="4">
    <source>
        <dbReference type="Google" id="ProtNLM"/>
    </source>
</evidence>
<evidence type="ECO:0000313" key="3">
    <source>
        <dbReference type="Proteomes" id="UP001320876"/>
    </source>
</evidence>
<evidence type="ECO:0000256" key="1">
    <source>
        <dbReference type="SAM" id="SignalP"/>
    </source>
</evidence>
<feature type="signal peptide" evidence="1">
    <location>
        <begin position="1"/>
        <end position="26"/>
    </location>
</feature>
<feature type="chain" id="PRO_5046940304" description="PEP-CTERM protein-sorting domain-containing protein" evidence="1">
    <location>
        <begin position="27"/>
        <end position="312"/>
    </location>
</feature>
<keyword evidence="1" id="KW-0732">Signal</keyword>
<organism evidence="2 3">
    <name type="scientific">Luteolibacter arcticus</name>
    <dbReference type="NCBI Taxonomy" id="1581411"/>
    <lineage>
        <taxon>Bacteria</taxon>
        <taxon>Pseudomonadati</taxon>
        <taxon>Verrucomicrobiota</taxon>
        <taxon>Verrucomicrobiia</taxon>
        <taxon>Verrucomicrobiales</taxon>
        <taxon>Verrucomicrobiaceae</taxon>
        <taxon>Luteolibacter</taxon>
    </lineage>
</organism>
<keyword evidence="3" id="KW-1185">Reference proteome</keyword>
<accession>A0ABT3GDT0</accession>
<evidence type="ECO:0000313" key="2">
    <source>
        <dbReference type="EMBL" id="MCW1921780.1"/>
    </source>
</evidence>
<reference evidence="2 3" key="1">
    <citation type="submission" date="2022-10" db="EMBL/GenBank/DDBJ databases">
        <title>Luteolibacter arcticus strain CCTCC AB 2014275, whole genome shotgun sequencing project.</title>
        <authorList>
            <person name="Zhao G."/>
            <person name="Shen L."/>
        </authorList>
    </citation>
    <scope>NUCLEOTIDE SEQUENCE [LARGE SCALE GENOMIC DNA]</scope>
    <source>
        <strain evidence="2 3">CCTCC AB 2014275</strain>
    </source>
</reference>
<gene>
    <name evidence="2" type="ORF">OKA05_04395</name>
</gene>
<dbReference type="RefSeq" id="WP_264485889.1">
    <property type="nucleotide sequence ID" value="NZ_JAPDDT010000001.1"/>
</dbReference>
<comment type="caution">
    <text evidence="2">The sequence shown here is derived from an EMBL/GenBank/DDBJ whole genome shotgun (WGS) entry which is preliminary data.</text>
</comment>
<protein>
    <recommendedName>
        <fullName evidence="4">PEP-CTERM protein-sorting domain-containing protein</fullName>
    </recommendedName>
</protein>
<name>A0ABT3GDT0_9BACT</name>
<dbReference type="Proteomes" id="UP001320876">
    <property type="component" value="Unassembled WGS sequence"/>
</dbReference>
<dbReference type="EMBL" id="JAPDDT010000001">
    <property type="protein sequence ID" value="MCW1921780.1"/>
    <property type="molecule type" value="Genomic_DNA"/>
</dbReference>
<sequence>MNFKTSRVLRVAASAVFLAAATESHATIIVQELFDNAGGGGDQTLNGQGSNASTVGLSGNWLTNGSTGIYTASNFDGGTLAVPALPGLPANQGALGGVWNNTGSWNTTIYATRPLAGTIDFGVDQVLYFSVRLDNPLDTAMGIGLASGTAASTSTAFVGAGLSWNNATSIGGTFNDARNASFISYGTLGADNGPYSIRAHEAPNSVNGAALIVGRIMISSTVADTIDIKRYGPGTTIDLNPGLVSWTASDSYNTSMVADNLLLWLNGGSAGGGQVDAIRIGTTWADVTGVPEPGAAVFAAFVVGAWFIRRRR</sequence>
<proteinExistence type="predicted"/>